<dbReference type="GO" id="GO:0006089">
    <property type="term" value="P:lactate metabolic process"/>
    <property type="evidence" value="ECO:0007669"/>
    <property type="project" value="TreeGrafter"/>
</dbReference>
<dbReference type="STRING" id="582515.KR51_00013940"/>
<dbReference type="EMBL" id="ASSJ01000035">
    <property type="protein sequence ID" value="ERN42058.1"/>
    <property type="molecule type" value="Genomic_DNA"/>
</dbReference>
<sequence length="316" mass="33443">MVDRSPLVSIVGAGKVGSTLAQRLIEKHLADVVLVDIAVGLPQGIALDLLEARSLEGHDRHICGTNDFADTAGSDVIVITAGLPRKPGMSRDDLIATNARIVVDVTRQAIARSPEAILIVVTNPLDVMAYLAWETAGVPPQQVLGMAGGLDSARLQTFIALELNVDVAEVSALVLGGHGDLMVPLPRYCTVRGVPITELLDEAAIARLVERTRNGGAEIVQLLKTGGAFYAPASATYQMVEAIVHDRARLMPAATYLNGEYGITDLFVGVPCFIDRRGAGKIHELSLTAAERHALHTSAESVRTNLAIARAALENG</sequence>
<evidence type="ECO:0000256" key="9">
    <source>
        <dbReference type="PIRSR" id="PIRSR000102-3"/>
    </source>
</evidence>
<dbReference type="Pfam" id="PF02866">
    <property type="entry name" value="Ldh_1_C"/>
    <property type="match status" value="1"/>
</dbReference>
<evidence type="ECO:0000259" key="10">
    <source>
        <dbReference type="Pfam" id="PF00056"/>
    </source>
</evidence>
<dbReference type="FunFam" id="3.90.110.10:FF:000004">
    <property type="entry name" value="Malate dehydrogenase"/>
    <property type="match status" value="1"/>
</dbReference>
<dbReference type="FunCoup" id="U5DC01">
    <property type="interactions" value="285"/>
</dbReference>
<comment type="similarity">
    <text evidence="1">Belongs to the LDH/MDH superfamily. LDH family.</text>
</comment>
<organism evidence="12 13">
    <name type="scientific">Rubidibacter lacunae KORDI 51-2</name>
    <dbReference type="NCBI Taxonomy" id="582515"/>
    <lineage>
        <taxon>Bacteria</taxon>
        <taxon>Bacillati</taxon>
        <taxon>Cyanobacteriota</taxon>
        <taxon>Cyanophyceae</taxon>
        <taxon>Oscillatoriophycideae</taxon>
        <taxon>Chroococcales</taxon>
        <taxon>Aphanothecaceae</taxon>
        <taxon>Rubidibacter</taxon>
    </lineage>
</organism>
<dbReference type="NCBIfam" id="TIGR01763">
    <property type="entry name" value="MalateDH_bact"/>
    <property type="match status" value="1"/>
</dbReference>
<dbReference type="InParanoid" id="U5DC01"/>
<dbReference type="GO" id="GO:0030060">
    <property type="term" value="F:L-malate dehydrogenase (NAD+) activity"/>
    <property type="evidence" value="ECO:0007669"/>
    <property type="project" value="UniProtKB-UniRule"/>
</dbReference>
<dbReference type="InterPro" id="IPR036291">
    <property type="entry name" value="NAD(P)-bd_dom_sf"/>
</dbReference>
<accession>U5DC01</accession>
<dbReference type="FunFam" id="3.40.50.720:FF:000018">
    <property type="entry name" value="Malate dehydrogenase"/>
    <property type="match status" value="1"/>
</dbReference>
<dbReference type="InterPro" id="IPR001236">
    <property type="entry name" value="Lactate/malate_DH_N"/>
</dbReference>
<feature type="domain" description="Lactate/malate dehydrogenase C-terminal" evidence="11">
    <location>
        <begin position="150"/>
        <end position="306"/>
    </location>
</feature>
<feature type="binding site" evidence="6 8">
    <location>
        <position position="91"/>
    </location>
    <ligand>
        <name>substrate</name>
    </ligand>
</feature>
<name>U5DC01_9CHRO</name>
<comment type="catalytic activity">
    <reaction evidence="6">
        <text>(S)-malate + NAD(+) = oxaloacetate + NADH + H(+)</text>
        <dbReference type="Rhea" id="RHEA:21432"/>
        <dbReference type="ChEBI" id="CHEBI:15378"/>
        <dbReference type="ChEBI" id="CHEBI:15589"/>
        <dbReference type="ChEBI" id="CHEBI:16452"/>
        <dbReference type="ChEBI" id="CHEBI:57540"/>
        <dbReference type="ChEBI" id="CHEBI:57945"/>
        <dbReference type="EC" id="1.1.1.37"/>
    </reaction>
</comment>
<dbReference type="Pfam" id="PF00056">
    <property type="entry name" value="Ldh_1_N"/>
    <property type="match status" value="1"/>
</dbReference>
<dbReference type="HAMAP" id="MF_00487">
    <property type="entry name" value="Malate_dehydrog_3"/>
    <property type="match status" value="1"/>
</dbReference>
<protein>
    <recommendedName>
        <fullName evidence="6">Malate dehydrogenase</fullName>
        <ecNumber evidence="6">1.1.1.37</ecNumber>
    </recommendedName>
</protein>
<feature type="domain" description="Lactate/malate dehydrogenase N-terminal" evidence="10">
    <location>
        <begin position="8"/>
        <end position="145"/>
    </location>
</feature>
<dbReference type="PRINTS" id="PR00086">
    <property type="entry name" value="LLDHDRGNASE"/>
</dbReference>
<dbReference type="eggNOG" id="COG0039">
    <property type="taxonomic scope" value="Bacteria"/>
</dbReference>
<dbReference type="PIRSF" id="PIRSF000102">
    <property type="entry name" value="Lac_mal_DH"/>
    <property type="match status" value="1"/>
</dbReference>
<keyword evidence="4 6" id="KW-0520">NAD</keyword>
<evidence type="ECO:0000259" key="11">
    <source>
        <dbReference type="Pfam" id="PF02866"/>
    </source>
</evidence>
<comment type="caution">
    <text evidence="12">The sequence shown here is derived from an EMBL/GenBank/DDBJ whole genome shotgun (WGS) entry which is preliminary data.</text>
</comment>
<dbReference type="GO" id="GO:0006099">
    <property type="term" value="P:tricarboxylic acid cycle"/>
    <property type="evidence" value="ECO:0007669"/>
    <property type="project" value="UniProtKB-UniRule"/>
</dbReference>
<dbReference type="GO" id="GO:0004459">
    <property type="term" value="F:L-lactate dehydrogenase (NAD+) activity"/>
    <property type="evidence" value="ECO:0007669"/>
    <property type="project" value="UniProtKB-EC"/>
</dbReference>
<reference evidence="12 13" key="1">
    <citation type="submission" date="2013-05" db="EMBL/GenBank/DDBJ databases">
        <title>Draft genome sequence of Rubidibacter lacunae KORDI 51-2.</title>
        <authorList>
            <person name="Choi D.H."/>
            <person name="Noh J.H."/>
            <person name="Kwon K.-K."/>
            <person name="Lee J.-H."/>
            <person name="Ryu J.-Y."/>
        </authorList>
    </citation>
    <scope>NUCLEOTIDE SEQUENCE [LARGE SCALE GENOMIC DNA]</scope>
    <source>
        <strain evidence="12 13">KORDI 51-2</strain>
    </source>
</reference>
<dbReference type="CDD" id="cd01339">
    <property type="entry name" value="LDH-like_MDH"/>
    <property type="match status" value="1"/>
</dbReference>
<dbReference type="NCBIfam" id="NF004863">
    <property type="entry name" value="PRK06223.1"/>
    <property type="match status" value="1"/>
</dbReference>
<comment type="function">
    <text evidence="6">Catalyzes the reversible oxidation of malate to oxaloacetate.</text>
</comment>
<evidence type="ECO:0000256" key="1">
    <source>
        <dbReference type="ARBA" id="ARBA00006054"/>
    </source>
</evidence>
<feature type="binding site" evidence="6 8">
    <location>
        <position position="85"/>
    </location>
    <ligand>
        <name>substrate</name>
    </ligand>
</feature>
<evidence type="ECO:0000256" key="3">
    <source>
        <dbReference type="ARBA" id="ARBA00023002"/>
    </source>
</evidence>
<gene>
    <name evidence="6" type="primary">mdh</name>
    <name evidence="12" type="ORF">KR51_00013940</name>
</gene>
<feature type="binding site" evidence="6 9">
    <location>
        <position position="98"/>
    </location>
    <ligand>
        <name>NAD(+)</name>
        <dbReference type="ChEBI" id="CHEBI:57540"/>
    </ligand>
</feature>
<dbReference type="Proteomes" id="UP000016960">
    <property type="component" value="Unassembled WGS sequence"/>
</dbReference>
<dbReference type="SUPFAM" id="SSF56327">
    <property type="entry name" value="LDH C-terminal domain-like"/>
    <property type="match status" value="1"/>
</dbReference>
<keyword evidence="3 6" id="KW-0560">Oxidoreductase</keyword>
<dbReference type="InterPro" id="IPR022383">
    <property type="entry name" value="Lactate/malate_DH_C"/>
</dbReference>
<keyword evidence="2 6" id="KW-0816">Tricarboxylic acid cycle</keyword>
<dbReference type="PANTHER" id="PTHR43128">
    <property type="entry name" value="L-2-HYDROXYCARBOXYLATE DEHYDROGENASE (NAD(P)(+))"/>
    <property type="match status" value="1"/>
</dbReference>
<evidence type="ECO:0000256" key="4">
    <source>
        <dbReference type="ARBA" id="ARBA00023027"/>
    </source>
</evidence>
<dbReference type="InterPro" id="IPR015955">
    <property type="entry name" value="Lactate_DH/Glyco_Ohase_4_C"/>
</dbReference>
<dbReference type="PANTHER" id="PTHR43128:SF16">
    <property type="entry name" value="L-LACTATE DEHYDROGENASE"/>
    <property type="match status" value="1"/>
</dbReference>
<dbReference type="InterPro" id="IPR011275">
    <property type="entry name" value="Malate_DH_type3"/>
</dbReference>
<dbReference type="Gene3D" id="3.40.50.720">
    <property type="entry name" value="NAD(P)-binding Rossmann-like Domain"/>
    <property type="match status" value="1"/>
</dbReference>
<dbReference type="SUPFAM" id="SSF51735">
    <property type="entry name" value="NAD(P)-binding Rossmann-fold domains"/>
    <property type="match status" value="1"/>
</dbReference>
<feature type="binding site" evidence="6 9">
    <location>
        <position position="36"/>
    </location>
    <ligand>
        <name>NAD(+)</name>
        <dbReference type="ChEBI" id="CHEBI:57540"/>
    </ligand>
</feature>
<feature type="active site" description="Proton acceptor" evidence="6 7">
    <location>
        <position position="178"/>
    </location>
</feature>
<comment type="catalytic activity">
    <reaction evidence="5">
        <text>(S)-lactate + NAD(+) = pyruvate + NADH + H(+)</text>
        <dbReference type="Rhea" id="RHEA:23444"/>
        <dbReference type="ChEBI" id="CHEBI:15361"/>
        <dbReference type="ChEBI" id="CHEBI:15378"/>
        <dbReference type="ChEBI" id="CHEBI:16651"/>
        <dbReference type="ChEBI" id="CHEBI:57540"/>
        <dbReference type="ChEBI" id="CHEBI:57945"/>
        <dbReference type="EC" id="1.1.1.27"/>
    </reaction>
</comment>
<dbReference type="Gene3D" id="3.90.110.10">
    <property type="entry name" value="Lactate dehydrogenase/glycoside hydrolase, family 4, C-terminal"/>
    <property type="match status" value="1"/>
</dbReference>
<keyword evidence="13" id="KW-1185">Reference proteome</keyword>
<evidence type="ECO:0000256" key="7">
    <source>
        <dbReference type="PIRSR" id="PIRSR000102-1"/>
    </source>
</evidence>
<dbReference type="InterPro" id="IPR001557">
    <property type="entry name" value="L-lactate/malate_DH"/>
</dbReference>
<evidence type="ECO:0000313" key="13">
    <source>
        <dbReference type="Proteomes" id="UP000016960"/>
    </source>
</evidence>
<evidence type="ECO:0000256" key="6">
    <source>
        <dbReference type="HAMAP-Rule" id="MF_00487"/>
    </source>
</evidence>
<evidence type="ECO:0000256" key="8">
    <source>
        <dbReference type="PIRSR" id="PIRSR000102-2"/>
    </source>
</evidence>
<feature type="binding site" evidence="6 9">
    <location>
        <begin position="12"/>
        <end position="17"/>
    </location>
    <ligand>
        <name>NAD(+)</name>
        <dbReference type="ChEBI" id="CHEBI:57540"/>
    </ligand>
</feature>
<dbReference type="EC" id="1.1.1.37" evidence="6"/>
<evidence type="ECO:0000256" key="2">
    <source>
        <dbReference type="ARBA" id="ARBA00022532"/>
    </source>
</evidence>
<evidence type="ECO:0000313" key="12">
    <source>
        <dbReference type="EMBL" id="ERN42058.1"/>
    </source>
</evidence>
<feature type="binding site" evidence="6 8">
    <location>
        <position position="123"/>
    </location>
    <ligand>
        <name>substrate</name>
    </ligand>
</feature>
<dbReference type="PATRIC" id="fig|582515.4.peg.1562"/>
<feature type="binding site" evidence="6 9">
    <location>
        <begin position="121"/>
        <end position="123"/>
    </location>
    <ligand>
        <name>NAD(+)</name>
        <dbReference type="ChEBI" id="CHEBI:57540"/>
    </ligand>
</feature>
<evidence type="ECO:0000256" key="5">
    <source>
        <dbReference type="ARBA" id="ARBA00049258"/>
    </source>
</evidence>
<feature type="binding site" evidence="6 8">
    <location>
        <position position="154"/>
    </location>
    <ligand>
        <name>substrate</name>
    </ligand>
</feature>
<proteinExistence type="inferred from homology"/>
<comment type="similarity">
    <text evidence="6">Belongs to the LDH/MDH superfamily. MDH type 3 family.</text>
</comment>
<dbReference type="AlphaFoldDB" id="U5DC01"/>
<dbReference type="RefSeq" id="WP_022605972.1">
    <property type="nucleotide sequence ID" value="NZ_ASSJ01000035.1"/>
</dbReference>